<gene>
    <name evidence="7" type="ORF">DI586_09055</name>
</gene>
<evidence type="ECO:0000256" key="4">
    <source>
        <dbReference type="HAMAP-Rule" id="MF_00636"/>
    </source>
</evidence>
<dbReference type="HAMAP" id="MF_00636">
    <property type="entry name" value="RapZ_like"/>
    <property type="match status" value="1"/>
</dbReference>
<dbReference type="NCBIfam" id="NF003828">
    <property type="entry name" value="PRK05416.1"/>
    <property type="match status" value="1"/>
</dbReference>
<feature type="binding site" evidence="4">
    <location>
        <begin position="61"/>
        <end position="64"/>
    </location>
    <ligand>
        <name>GTP</name>
        <dbReference type="ChEBI" id="CHEBI:37565"/>
    </ligand>
</feature>
<feature type="domain" description="RapZ C-terminal" evidence="6">
    <location>
        <begin position="167"/>
        <end position="286"/>
    </location>
</feature>
<comment type="caution">
    <text evidence="4">Lacks conserved residue(s) required for the propagation of feature annotation.</text>
</comment>
<accession>A0A2W5FIG6</accession>
<evidence type="ECO:0000259" key="6">
    <source>
        <dbReference type="Pfam" id="PF22740"/>
    </source>
</evidence>
<keyword evidence="2 4" id="KW-0067">ATP-binding</keyword>
<dbReference type="PIRSF" id="PIRSF005052">
    <property type="entry name" value="P-loopkin"/>
    <property type="match status" value="1"/>
</dbReference>
<proteinExistence type="inferred from homology"/>
<dbReference type="PANTHER" id="PTHR30448">
    <property type="entry name" value="RNASE ADAPTER PROTEIN RAPZ"/>
    <property type="match status" value="1"/>
</dbReference>
<evidence type="ECO:0000256" key="3">
    <source>
        <dbReference type="ARBA" id="ARBA00023134"/>
    </source>
</evidence>
<sequence length="287" mass="32243">MTGEKDMIFIVTGLSGAGLSSALKILEDSGCDVFDNFPLQLLKPLLDQQKPHHRPIALGIDTRTRDFDPQGILDAIRGLRESADWSVHTFFLSADDNTLLRRFTDTRRTHPLARDRAIADGIATEKSLLYPLKHNADSVIDTSEFSIHDLRRAIESRISAVRANRLNIGVMSFAYKHGLPREADLVFDMRFLRNPNWVPELKELTGCDKSVQDYVSGDEAFAEFENSLQRLIQTSLPGYIDSGKTYLTIAFGCTGGRHRSVTMAEKTKAWLEEQGFPVSVHHREIKG</sequence>
<dbReference type="AlphaFoldDB" id="A0A2W5FIG6"/>
<reference evidence="7 8" key="1">
    <citation type="submission" date="2017-08" db="EMBL/GenBank/DDBJ databases">
        <title>Infants hospitalized years apart are colonized by the same room-sourced microbial strains.</title>
        <authorList>
            <person name="Brooks B."/>
            <person name="Olm M.R."/>
            <person name="Firek B.A."/>
            <person name="Baker R."/>
            <person name="Thomas B.C."/>
            <person name="Morowitz M.J."/>
            <person name="Banfield J.F."/>
        </authorList>
    </citation>
    <scope>NUCLEOTIDE SEQUENCE [LARGE SCALE GENOMIC DNA]</scope>
    <source>
        <strain evidence="7">S2_006_000_R2_64</strain>
    </source>
</reference>
<dbReference type="PANTHER" id="PTHR30448:SF0">
    <property type="entry name" value="RNASE ADAPTER PROTEIN RAPZ"/>
    <property type="match status" value="1"/>
</dbReference>
<dbReference type="GO" id="GO:0005524">
    <property type="term" value="F:ATP binding"/>
    <property type="evidence" value="ECO:0007669"/>
    <property type="project" value="UniProtKB-UniRule"/>
</dbReference>
<organism evidence="7 8">
    <name type="scientific">Micavibrio aeruginosavorus</name>
    <dbReference type="NCBI Taxonomy" id="349221"/>
    <lineage>
        <taxon>Bacteria</taxon>
        <taxon>Pseudomonadati</taxon>
        <taxon>Bdellovibrionota</taxon>
        <taxon>Bdellovibrionia</taxon>
        <taxon>Bdellovibrionales</taxon>
        <taxon>Pseudobdellovibrionaceae</taxon>
        <taxon>Micavibrio</taxon>
    </lineage>
</organism>
<feature type="domain" description="RapZ-like N-terminal" evidence="5">
    <location>
        <begin position="8"/>
        <end position="159"/>
    </location>
</feature>
<evidence type="ECO:0000259" key="5">
    <source>
        <dbReference type="Pfam" id="PF03668"/>
    </source>
</evidence>
<dbReference type="InterPro" id="IPR005337">
    <property type="entry name" value="RapZ-like"/>
</dbReference>
<dbReference type="InterPro" id="IPR053930">
    <property type="entry name" value="RapZ-like_N"/>
</dbReference>
<evidence type="ECO:0000313" key="7">
    <source>
        <dbReference type="EMBL" id="PZP54723.1"/>
    </source>
</evidence>
<dbReference type="InterPro" id="IPR053931">
    <property type="entry name" value="RapZ_C"/>
</dbReference>
<protein>
    <submittedName>
        <fullName evidence="7">RNase adapter RapZ</fullName>
    </submittedName>
</protein>
<comment type="caution">
    <text evidence="7">The sequence shown here is derived from an EMBL/GenBank/DDBJ whole genome shotgun (WGS) entry which is preliminary data.</text>
</comment>
<dbReference type="GO" id="GO:0005525">
    <property type="term" value="F:GTP binding"/>
    <property type="evidence" value="ECO:0007669"/>
    <property type="project" value="UniProtKB-UniRule"/>
</dbReference>
<dbReference type="EMBL" id="QFOT01000114">
    <property type="protein sequence ID" value="PZP54723.1"/>
    <property type="molecule type" value="Genomic_DNA"/>
</dbReference>
<evidence type="ECO:0000313" key="8">
    <source>
        <dbReference type="Proteomes" id="UP000249739"/>
    </source>
</evidence>
<evidence type="ECO:0000256" key="1">
    <source>
        <dbReference type="ARBA" id="ARBA00022741"/>
    </source>
</evidence>
<dbReference type="Pfam" id="PF03668">
    <property type="entry name" value="RapZ-like_N"/>
    <property type="match status" value="1"/>
</dbReference>
<dbReference type="SUPFAM" id="SSF52540">
    <property type="entry name" value="P-loop containing nucleoside triphosphate hydrolases"/>
    <property type="match status" value="1"/>
</dbReference>
<keyword evidence="1 4" id="KW-0547">Nucleotide-binding</keyword>
<dbReference type="Pfam" id="PF22740">
    <property type="entry name" value="PapZ_C"/>
    <property type="match status" value="1"/>
</dbReference>
<name>A0A2W5FIG6_9BACT</name>
<keyword evidence="3 4" id="KW-0342">GTP-binding</keyword>
<evidence type="ECO:0000256" key="2">
    <source>
        <dbReference type="ARBA" id="ARBA00022840"/>
    </source>
</evidence>
<dbReference type="InterPro" id="IPR027417">
    <property type="entry name" value="P-loop_NTPase"/>
</dbReference>
<dbReference type="Proteomes" id="UP000249739">
    <property type="component" value="Unassembled WGS sequence"/>
</dbReference>